<name>A0A2U2ECU0_9FIRM</name>
<dbReference type="Proteomes" id="UP000245905">
    <property type="component" value="Unassembled WGS sequence"/>
</dbReference>
<gene>
    <name evidence="1" type="ORF">LD38_16695</name>
</gene>
<reference evidence="1 2" key="1">
    <citation type="submission" date="2014-09" db="EMBL/GenBank/DDBJ databases">
        <title>Butyrate-producing bacteria isolated from human gut.</title>
        <authorList>
            <person name="Zhang Q."/>
            <person name="Zhao L."/>
        </authorList>
    </citation>
    <scope>NUCLEOTIDE SEQUENCE [LARGE SCALE GENOMIC DNA]</scope>
    <source>
        <strain evidence="1 2">R22</strain>
    </source>
</reference>
<dbReference type="RefSeq" id="WP_109258904.1">
    <property type="nucleotide sequence ID" value="NZ_JRFS01000075.1"/>
</dbReference>
<proteinExistence type="predicted"/>
<sequence>MMDQQCIDSIINVISKSNMADLDFLNTEIRPITCEIDEDGKEKHTVHRSLYDYMYSKVELSEAWVAGNLLLFTVFDGYLENKYHLTEGASFREHYNNLPDNTSIEIIEKNCYRIFKIIRNGIQHNLSNVNYNDGSYNISYCHRNTSYALQISKNGVRYLYTLIMNIIKGQIGGMYGKYRTSGHYDGIMYTLYTDMLKEITQISDDIRTSLLAIPNGLKLRAFDRYPVENPTILAEDATFITFHHIENNGTDDISSNQYNYSTDYIYKDYLLPQEIGIITKGKGDSFQERMKSATIRFEKSCIEDKWKLKL</sequence>
<evidence type="ECO:0000313" key="2">
    <source>
        <dbReference type="Proteomes" id="UP000245905"/>
    </source>
</evidence>
<evidence type="ECO:0000313" key="1">
    <source>
        <dbReference type="EMBL" id="PWE82321.1"/>
    </source>
</evidence>
<protein>
    <submittedName>
        <fullName evidence="1">Uncharacterized protein</fullName>
    </submittedName>
</protein>
<accession>A0A2U2ECU0</accession>
<dbReference type="AlphaFoldDB" id="A0A2U2ECU0"/>
<organism evidence="1 2">
    <name type="scientific">Agathobacter rectalis</name>
    <dbReference type="NCBI Taxonomy" id="39491"/>
    <lineage>
        <taxon>Bacteria</taxon>
        <taxon>Bacillati</taxon>
        <taxon>Bacillota</taxon>
        <taxon>Clostridia</taxon>
        <taxon>Lachnospirales</taxon>
        <taxon>Lachnospiraceae</taxon>
        <taxon>Agathobacter</taxon>
    </lineage>
</organism>
<dbReference type="EMBL" id="JRFS01000075">
    <property type="protein sequence ID" value="PWE82321.1"/>
    <property type="molecule type" value="Genomic_DNA"/>
</dbReference>
<comment type="caution">
    <text evidence="1">The sequence shown here is derived from an EMBL/GenBank/DDBJ whole genome shotgun (WGS) entry which is preliminary data.</text>
</comment>